<reference evidence="2" key="1">
    <citation type="journal article" date="2017" name="Cell">
        <title>Insights into land plant evolution garnered from the Marchantia polymorpha genome.</title>
        <authorList>
            <person name="Bowman J.L."/>
            <person name="Kohchi T."/>
            <person name="Yamato K.T."/>
            <person name="Jenkins J."/>
            <person name="Shu S."/>
            <person name="Ishizaki K."/>
            <person name="Yamaoka S."/>
            <person name="Nishihama R."/>
            <person name="Nakamura Y."/>
            <person name="Berger F."/>
            <person name="Adam C."/>
            <person name="Aki S.S."/>
            <person name="Althoff F."/>
            <person name="Araki T."/>
            <person name="Arteaga-Vazquez M.A."/>
            <person name="Balasubrmanian S."/>
            <person name="Barry K."/>
            <person name="Bauer D."/>
            <person name="Boehm C.R."/>
            <person name="Briginshaw L."/>
            <person name="Caballero-Perez J."/>
            <person name="Catarino B."/>
            <person name="Chen F."/>
            <person name="Chiyoda S."/>
            <person name="Chovatia M."/>
            <person name="Davies K.M."/>
            <person name="Delmans M."/>
            <person name="Demura T."/>
            <person name="Dierschke T."/>
            <person name="Dolan L."/>
            <person name="Dorantes-Acosta A.E."/>
            <person name="Eklund D.M."/>
            <person name="Florent S.N."/>
            <person name="Flores-Sandoval E."/>
            <person name="Fujiyama A."/>
            <person name="Fukuzawa H."/>
            <person name="Galik B."/>
            <person name="Grimanelli D."/>
            <person name="Grimwood J."/>
            <person name="Grossniklaus U."/>
            <person name="Hamada T."/>
            <person name="Haseloff J."/>
            <person name="Hetherington A.J."/>
            <person name="Higo A."/>
            <person name="Hirakawa Y."/>
            <person name="Hundley H.N."/>
            <person name="Ikeda Y."/>
            <person name="Inoue K."/>
            <person name="Inoue S.I."/>
            <person name="Ishida S."/>
            <person name="Jia Q."/>
            <person name="Kakita M."/>
            <person name="Kanazawa T."/>
            <person name="Kawai Y."/>
            <person name="Kawashima T."/>
            <person name="Kennedy M."/>
            <person name="Kinose K."/>
            <person name="Kinoshita T."/>
            <person name="Kohara Y."/>
            <person name="Koide E."/>
            <person name="Komatsu K."/>
            <person name="Kopischke S."/>
            <person name="Kubo M."/>
            <person name="Kyozuka J."/>
            <person name="Lagercrantz U."/>
            <person name="Lin S.S."/>
            <person name="Lindquist E."/>
            <person name="Lipzen A.M."/>
            <person name="Lu C.W."/>
            <person name="De Luna E."/>
            <person name="Martienssen R.A."/>
            <person name="Minamino N."/>
            <person name="Mizutani M."/>
            <person name="Mizutani M."/>
            <person name="Mochizuki N."/>
            <person name="Monte I."/>
            <person name="Mosher R."/>
            <person name="Nagasaki H."/>
            <person name="Nakagami H."/>
            <person name="Naramoto S."/>
            <person name="Nishitani K."/>
            <person name="Ohtani M."/>
            <person name="Okamoto T."/>
            <person name="Okumura M."/>
            <person name="Phillips J."/>
            <person name="Pollak B."/>
            <person name="Reinders A."/>
            <person name="Rovekamp M."/>
            <person name="Sano R."/>
            <person name="Sawa S."/>
            <person name="Schmid M.W."/>
            <person name="Shirakawa M."/>
            <person name="Solano R."/>
            <person name="Spunde A."/>
            <person name="Suetsugu N."/>
            <person name="Sugano S."/>
            <person name="Sugiyama A."/>
            <person name="Sun R."/>
            <person name="Suzuki Y."/>
            <person name="Takenaka M."/>
            <person name="Takezawa D."/>
            <person name="Tomogane H."/>
            <person name="Tsuzuki M."/>
            <person name="Ueda T."/>
            <person name="Umeda M."/>
            <person name="Ward J.M."/>
            <person name="Watanabe Y."/>
            <person name="Yazaki K."/>
            <person name="Yokoyama R."/>
            <person name="Yoshitake Y."/>
            <person name="Yotsui I."/>
            <person name="Zachgo S."/>
            <person name="Schmutz J."/>
        </authorList>
    </citation>
    <scope>NUCLEOTIDE SEQUENCE [LARGE SCALE GENOMIC DNA]</scope>
    <source>
        <strain evidence="2">Tak-1</strain>
    </source>
</reference>
<gene>
    <name evidence="1" type="ORF">MARPO_0010s0088</name>
</gene>
<dbReference type="EMBL" id="KZ772682">
    <property type="protein sequence ID" value="PTQ46690.1"/>
    <property type="molecule type" value="Genomic_DNA"/>
</dbReference>
<organism evidence="1 2">
    <name type="scientific">Marchantia polymorpha</name>
    <name type="common">Common liverwort</name>
    <name type="synonym">Marchantia aquatica</name>
    <dbReference type="NCBI Taxonomy" id="3197"/>
    <lineage>
        <taxon>Eukaryota</taxon>
        <taxon>Viridiplantae</taxon>
        <taxon>Streptophyta</taxon>
        <taxon>Embryophyta</taxon>
        <taxon>Marchantiophyta</taxon>
        <taxon>Marchantiopsida</taxon>
        <taxon>Marchantiidae</taxon>
        <taxon>Marchantiales</taxon>
        <taxon>Marchantiaceae</taxon>
        <taxon>Marchantia</taxon>
    </lineage>
</organism>
<protein>
    <submittedName>
        <fullName evidence="1">Uncharacterized protein</fullName>
    </submittedName>
</protein>
<evidence type="ECO:0000313" key="2">
    <source>
        <dbReference type="Proteomes" id="UP000244005"/>
    </source>
</evidence>
<dbReference type="AlphaFoldDB" id="A0A2R6XKP0"/>
<sequence length="201" mass="22386">MARTKRHILEKARKITEQALCQATSERLRKYPEEQGSGVCNPGHKNGIKLRACSRKIGDVIWASILTLNAGAPVWALTLTPAARTGPNCRSEAHVWRGWMNSTSGSMDLSHLTDCVAPRFLFLAPRFLFLPPRYSTSRAVSIHSRPSRTCQVDEACQSFQYPAPGRLACTGRWKLEQCRVSDLDGRIFPLVLDCGWCSGLN</sequence>
<accession>A0A2R6XKP0</accession>
<dbReference type="EMBL" id="KZ772682">
    <property type="protein sequence ID" value="PTQ46689.1"/>
    <property type="molecule type" value="Genomic_DNA"/>
</dbReference>
<dbReference type="Gramene" id="Mp5g23680.1">
    <property type="protein sequence ID" value="Mp5g23680.1.cds1"/>
    <property type="gene ID" value="Mp5g23680"/>
</dbReference>
<proteinExistence type="predicted"/>
<name>A0A2R6XKP0_MARPO</name>
<reference evidence="1" key="2">
    <citation type="submission" date="2017-12" db="EMBL/GenBank/DDBJ databases">
        <title>WGS assembly of Marchantia polymorpha.</title>
        <authorList>
            <person name="Bowman J.L."/>
            <person name="Kohchi T."/>
            <person name="Yamato K.T."/>
            <person name="Jenkins J."/>
            <person name="Shu S."/>
            <person name="Ishizaki K."/>
            <person name="Yamaoka S."/>
            <person name="Nishihama R."/>
            <person name="Nakamura Y."/>
            <person name="Berger F."/>
            <person name="Adam C."/>
            <person name="Aki S.S."/>
            <person name="Althoff F."/>
            <person name="Araki T."/>
            <person name="Arteaga-Vazquez M.A."/>
            <person name="Balasubrmanian S."/>
            <person name="Bauer D."/>
            <person name="Boehm C.R."/>
            <person name="Briginshaw L."/>
            <person name="Caballero-Perez J."/>
            <person name="Catarino B."/>
            <person name="Chen F."/>
            <person name="Chiyoda S."/>
            <person name="Chovatia M."/>
            <person name="Davies K.M."/>
            <person name="Delmans M."/>
            <person name="Demura T."/>
            <person name="Dierschke T."/>
            <person name="Dolan L."/>
            <person name="Dorantes-Acosta A.E."/>
            <person name="Eklund D.M."/>
            <person name="Florent S.N."/>
            <person name="Flores-Sandoval E."/>
            <person name="Fujiyama A."/>
            <person name="Fukuzawa H."/>
            <person name="Galik B."/>
            <person name="Grimanelli D."/>
            <person name="Grimwood J."/>
            <person name="Grossniklaus U."/>
            <person name="Hamada T."/>
            <person name="Haseloff J."/>
            <person name="Hetherington A.J."/>
            <person name="Higo A."/>
            <person name="Hirakawa Y."/>
            <person name="Hundley H.N."/>
            <person name="Ikeda Y."/>
            <person name="Inoue K."/>
            <person name="Inoue S."/>
            <person name="Ishida S."/>
            <person name="Jia Q."/>
            <person name="Kakita M."/>
            <person name="Kanazawa T."/>
            <person name="Kawai Y."/>
            <person name="Kawashima T."/>
            <person name="Kennedy M."/>
            <person name="Kinose K."/>
            <person name="Kinoshita T."/>
            <person name="Kohara Y."/>
            <person name="Koide E."/>
            <person name="Komatsu K."/>
            <person name="Kopischke S."/>
            <person name="Kubo M."/>
            <person name="Kyozuka J."/>
            <person name="Lagercrantz U."/>
            <person name="Lin S.S."/>
            <person name="Lindquist E."/>
            <person name="Lipzen A.M."/>
            <person name="Lu C."/>
            <person name="Luna E.D."/>
            <person name="Martienssen R.A."/>
            <person name="Minamino N."/>
            <person name="Mizutani M."/>
            <person name="Mizutani M."/>
            <person name="Mochizuki N."/>
            <person name="Monte I."/>
            <person name="Mosher R."/>
            <person name="Nagasaki H."/>
            <person name="Nakagami H."/>
            <person name="Naramoto S."/>
            <person name="Nishitani K."/>
            <person name="Ohtani M."/>
            <person name="Okamoto T."/>
            <person name="Okumura M."/>
            <person name="Phillips J."/>
            <person name="Pollak B."/>
            <person name="Reinders A."/>
            <person name="Roevekamp M."/>
            <person name="Sano R."/>
            <person name="Sawa S."/>
            <person name="Schmid M.W."/>
            <person name="Shirakawa M."/>
            <person name="Solano R."/>
            <person name="Spunde A."/>
            <person name="Suetsugu N."/>
            <person name="Sugano S."/>
            <person name="Sugiyama A."/>
            <person name="Sun R."/>
            <person name="Suzuki Y."/>
            <person name="Takenaka M."/>
            <person name="Takezawa D."/>
            <person name="Tomogane H."/>
            <person name="Tsuzuki M."/>
            <person name="Ueda T."/>
            <person name="Umeda M."/>
            <person name="Ward J.M."/>
            <person name="Watanabe Y."/>
            <person name="Yazaki K."/>
            <person name="Yokoyama R."/>
            <person name="Yoshitake Y."/>
            <person name="Yotsui I."/>
            <person name="Zachgo S."/>
            <person name="Schmutz J."/>
        </authorList>
    </citation>
    <scope>NUCLEOTIDE SEQUENCE [LARGE SCALE GENOMIC DNA]</scope>
    <source>
        <strain evidence="1">Tak-1</strain>
    </source>
</reference>
<dbReference type="Gramene" id="Mp5g23680.2">
    <property type="protein sequence ID" value="Mp5g23680.2.cds1"/>
    <property type="gene ID" value="Mp5g23680"/>
</dbReference>
<keyword evidence="2" id="KW-1185">Reference proteome</keyword>
<evidence type="ECO:0000313" key="1">
    <source>
        <dbReference type="EMBL" id="PTQ46690.1"/>
    </source>
</evidence>
<dbReference type="Proteomes" id="UP000244005">
    <property type="component" value="Unassembled WGS sequence"/>
</dbReference>